<evidence type="ECO:0000313" key="2">
    <source>
        <dbReference type="WBParaSite" id="RSKR_0000418000.1"/>
    </source>
</evidence>
<name>A0AC35TTE9_9BILA</name>
<evidence type="ECO:0000313" key="1">
    <source>
        <dbReference type="Proteomes" id="UP000095286"/>
    </source>
</evidence>
<sequence>MNPSKQDQDAIRDEVEDIEYQEEAYEDDEATLAEEETLSDEDFDDELRDLQEDGELTVEQLRSKYYGGAPEQDNVLSVSTVLHETNNHLSVSGEDDLAFDEEDDVDYVEEHVSHYRLIKVGDEFQAVIPQLQKKTLLGKRKFDEENTAAVIASDGLKIWEPTDKLTDEQIKSFIILTLGNESTNCLKQEQLYQLLYLSHYQLDVASQLYPEHAPTGHYPSKTIPPHGIFVPFTEAEYKLFENGLGEHEKNFFKIHKEFLPNRSVGELVYEYYFWKKTVRYGNFFGAVKAEHQHQRELKAARKLERIQRNHERNILSDAEPTTTPSYTEDESSQSVEANAEYAQHLENGVITTEDESSQSVGTGIQYSQHSENEVITTEEDIDSPLD</sequence>
<accession>A0AC35TTE9</accession>
<dbReference type="Proteomes" id="UP000095286">
    <property type="component" value="Unplaced"/>
</dbReference>
<dbReference type="WBParaSite" id="RSKR_0000418000.1">
    <property type="protein sequence ID" value="RSKR_0000418000.1"/>
    <property type="gene ID" value="RSKR_0000418000"/>
</dbReference>
<protein>
    <submittedName>
        <fullName evidence="2">SANT domain-containing protein</fullName>
    </submittedName>
</protein>
<proteinExistence type="predicted"/>
<reference evidence="2" key="1">
    <citation type="submission" date="2016-11" db="UniProtKB">
        <authorList>
            <consortium name="WormBaseParasite"/>
        </authorList>
    </citation>
    <scope>IDENTIFICATION</scope>
    <source>
        <strain evidence="2">KR3021</strain>
    </source>
</reference>
<organism evidence="1 2">
    <name type="scientific">Rhabditophanes sp. KR3021</name>
    <dbReference type="NCBI Taxonomy" id="114890"/>
    <lineage>
        <taxon>Eukaryota</taxon>
        <taxon>Metazoa</taxon>
        <taxon>Ecdysozoa</taxon>
        <taxon>Nematoda</taxon>
        <taxon>Chromadorea</taxon>
        <taxon>Rhabditida</taxon>
        <taxon>Tylenchina</taxon>
        <taxon>Panagrolaimomorpha</taxon>
        <taxon>Strongyloidoidea</taxon>
        <taxon>Alloionematidae</taxon>
        <taxon>Rhabditophanes</taxon>
    </lineage>
</organism>